<accession>A0A6A6B8D1</accession>
<gene>
    <name evidence="2" type="ORF">K452DRAFT_52313</name>
</gene>
<evidence type="ECO:0000256" key="1">
    <source>
        <dbReference type="SAM" id="Phobius"/>
    </source>
</evidence>
<reference evidence="2" key="1">
    <citation type="journal article" date="2020" name="Stud. Mycol.">
        <title>101 Dothideomycetes genomes: a test case for predicting lifestyles and emergence of pathogens.</title>
        <authorList>
            <person name="Haridas S."/>
            <person name="Albert R."/>
            <person name="Binder M."/>
            <person name="Bloem J."/>
            <person name="Labutti K."/>
            <person name="Salamov A."/>
            <person name="Andreopoulos B."/>
            <person name="Baker S."/>
            <person name="Barry K."/>
            <person name="Bills G."/>
            <person name="Bluhm B."/>
            <person name="Cannon C."/>
            <person name="Castanera R."/>
            <person name="Culley D."/>
            <person name="Daum C."/>
            <person name="Ezra D."/>
            <person name="Gonzalez J."/>
            <person name="Henrissat B."/>
            <person name="Kuo A."/>
            <person name="Liang C."/>
            <person name="Lipzen A."/>
            <person name="Lutzoni F."/>
            <person name="Magnuson J."/>
            <person name="Mondo S."/>
            <person name="Nolan M."/>
            <person name="Ohm R."/>
            <person name="Pangilinan J."/>
            <person name="Park H.-J."/>
            <person name="Ramirez L."/>
            <person name="Alfaro M."/>
            <person name="Sun H."/>
            <person name="Tritt A."/>
            <person name="Yoshinaga Y."/>
            <person name="Zwiers L.-H."/>
            <person name="Turgeon B."/>
            <person name="Goodwin S."/>
            <person name="Spatafora J."/>
            <person name="Crous P."/>
            <person name="Grigoriev I."/>
        </authorList>
    </citation>
    <scope>NUCLEOTIDE SEQUENCE</scope>
    <source>
        <strain evidence="2">CBS 121167</strain>
    </source>
</reference>
<protein>
    <submittedName>
        <fullName evidence="2">Uncharacterized protein</fullName>
    </submittedName>
</protein>
<evidence type="ECO:0000313" key="3">
    <source>
        <dbReference type="Proteomes" id="UP000799438"/>
    </source>
</evidence>
<keyword evidence="3" id="KW-1185">Reference proteome</keyword>
<organism evidence="2 3">
    <name type="scientific">Aplosporella prunicola CBS 121167</name>
    <dbReference type="NCBI Taxonomy" id="1176127"/>
    <lineage>
        <taxon>Eukaryota</taxon>
        <taxon>Fungi</taxon>
        <taxon>Dikarya</taxon>
        <taxon>Ascomycota</taxon>
        <taxon>Pezizomycotina</taxon>
        <taxon>Dothideomycetes</taxon>
        <taxon>Dothideomycetes incertae sedis</taxon>
        <taxon>Botryosphaeriales</taxon>
        <taxon>Aplosporellaceae</taxon>
        <taxon>Aplosporella</taxon>
    </lineage>
</organism>
<dbReference type="GeneID" id="54304295"/>
<dbReference type="RefSeq" id="XP_033395889.1">
    <property type="nucleotide sequence ID" value="XM_033546788.1"/>
</dbReference>
<keyword evidence="1" id="KW-0472">Membrane</keyword>
<feature type="transmembrane region" description="Helical" evidence="1">
    <location>
        <begin position="20"/>
        <end position="44"/>
    </location>
</feature>
<dbReference type="AlphaFoldDB" id="A0A6A6B8D1"/>
<keyword evidence="1" id="KW-1133">Transmembrane helix</keyword>
<dbReference type="EMBL" id="ML995490">
    <property type="protein sequence ID" value="KAF2140176.1"/>
    <property type="molecule type" value="Genomic_DNA"/>
</dbReference>
<evidence type="ECO:0000313" key="2">
    <source>
        <dbReference type="EMBL" id="KAF2140176.1"/>
    </source>
</evidence>
<feature type="transmembrane region" description="Helical" evidence="1">
    <location>
        <begin position="56"/>
        <end position="79"/>
    </location>
</feature>
<feature type="transmembrane region" description="Helical" evidence="1">
    <location>
        <begin position="99"/>
        <end position="118"/>
    </location>
</feature>
<sequence>MAGWLGGRDGWMDGGDMGDWAITWGACLLACCCLLLLLFFVLGGCEGMAWVKIRGFVLKLLLLLLLFAHIITMEALFAVADAAAVGEWGGIGLGFRFVLLSWVWLFSYFLFFVVWFYFGCVYD</sequence>
<proteinExistence type="predicted"/>
<keyword evidence="1" id="KW-0812">Transmembrane</keyword>
<name>A0A6A6B8D1_9PEZI</name>
<dbReference type="Proteomes" id="UP000799438">
    <property type="component" value="Unassembled WGS sequence"/>
</dbReference>